<evidence type="ECO:0000256" key="1">
    <source>
        <dbReference type="ARBA" id="ARBA00022729"/>
    </source>
</evidence>
<protein>
    <submittedName>
        <fullName evidence="2">Thrombospondin type 3 repeat-containing protein</fullName>
    </submittedName>
</protein>
<accession>A0A838ZT95</accession>
<dbReference type="AlphaFoldDB" id="A0A838ZT95"/>
<keyword evidence="3" id="KW-1185">Reference proteome</keyword>
<dbReference type="GO" id="GO:0005509">
    <property type="term" value="F:calcium ion binding"/>
    <property type="evidence" value="ECO:0007669"/>
    <property type="project" value="InterPro"/>
</dbReference>
<evidence type="ECO:0000313" key="2">
    <source>
        <dbReference type="EMBL" id="MBA5630207.1"/>
    </source>
</evidence>
<dbReference type="EMBL" id="JACDZE010000003">
    <property type="protein sequence ID" value="MBA5630207.1"/>
    <property type="molecule type" value="Genomic_DNA"/>
</dbReference>
<dbReference type="InterPro" id="IPR028974">
    <property type="entry name" value="TSP_type-3_rpt"/>
</dbReference>
<dbReference type="Proteomes" id="UP000552241">
    <property type="component" value="Unassembled WGS sequence"/>
</dbReference>
<sequence>MNKTIFLLSIFMLCQISCSKQQATLAKNDVDTDLDGVHDRRDACPNESGSVFNLGCPLETNQLLSAYYDQMKSTDADLDGVADDKDECPDVYGSPFNLGCPFMMEKAVK</sequence>
<keyword evidence="1" id="KW-0732">Signal</keyword>
<dbReference type="Pfam" id="PF02412">
    <property type="entry name" value="TSP_3"/>
    <property type="match status" value="2"/>
</dbReference>
<proteinExistence type="predicted"/>
<reference evidence="2 3" key="1">
    <citation type="submission" date="2020-07" db="EMBL/GenBank/DDBJ databases">
        <title>Moheibacter lacus sp. nov., a member of the family Flavobacteriaceae isolated from freshwater lake sediment.</title>
        <authorList>
            <person name="Liu Y."/>
        </authorList>
    </citation>
    <scope>NUCLEOTIDE SEQUENCE [LARGE SCALE GENOMIC DNA]</scope>
    <source>
        <strain evidence="2 3">BDHS18</strain>
    </source>
</reference>
<dbReference type="InterPro" id="IPR003367">
    <property type="entry name" value="Thrombospondin_3-like_rpt"/>
</dbReference>
<dbReference type="Gene3D" id="4.10.1080.10">
    <property type="entry name" value="TSP type-3 repeat"/>
    <property type="match status" value="1"/>
</dbReference>
<name>A0A838ZT95_9FLAO</name>
<gene>
    <name evidence="2" type="ORF">HU137_10520</name>
</gene>
<dbReference type="SUPFAM" id="SSF103647">
    <property type="entry name" value="TSP type-3 repeat"/>
    <property type="match status" value="1"/>
</dbReference>
<organism evidence="2 3">
    <name type="scientific">Moheibacter lacus</name>
    <dbReference type="NCBI Taxonomy" id="2745851"/>
    <lineage>
        <taxon>Bacteria</taxon>
        <taxon>Pseudomonadati</taxon>
        <taxon>Bacteroidota</taxon>
        <taxon>Flavobacteriia</taxon>
        <taxon>Flavobacteriales</taxon>
        <taxon>Weeksellaceae</taxon>
        <taxon>Moheibacter</taxon>
    </lineage>
</organism>
<dbReference type="RefSeq" id="WP_182043808.1">
    <property type="nucleotide sequence ID" value="NZ_JACDZE010000003.1"/>
</dbReference>
<evidence type="ECO:0000313" key="3">
    <source>
        <dbReference type="Proteomes" id="UP000552241"/>
    </source>
</evidence>
<comment type="caution">
    <text evidence="2">The sequence shown here is derived from an EMBL/GenBank/DDBJ whole genome shotgun (WGS) entry which is preliminary data.</text>
</comment>
<dbReference type="GO" id="GO:0007155">
    <property type="term" value="P:cell adhesion"/>
    <property type="evidence" value="ECO:0007669"/>
    <property type="project" value="InterPro"/>
</dbReference>